<dbReference type="InterPro" id="IPR050333">
    <property type="entry name" value="SLRP"/>
</dbReference>
<dbReference type="Gene3D" id="3.80.10.10">
    <property type="entry name" value="Ribonuclease Inhibitor"/>
    <property type="match status" value="1"/>
</dbReference>
<dbReference type="GO" id="GO:0005615">
    <property type="term" value="C:extracellular space"/>
    <property type="evidence" value="ECO:0007669"/>
    <property type="project" value="TreeGrafter"/>
</dbReference>
<name>A0A5J5D582_9PERO</name>
<dbReference type="SUPFAM" id="SSF52058">
    <property type="entry name" value="L domain-like"/>
    <property type="match status" value="1"/>
</dbReference>
<evidence type="ECO:0000259" key="5">
    <source>
        <dbReference type="SMART" id="SM00013"/>
    </source>
</evidence>
<gene>
    <name evidence="6" type="ORF">FQN60_012582</name>
</gene>
<accession>A0A5J5D582</accession>
<feature type="signal peptide" evidence="4">
    <location>
        <begin position="1"/>
        <end position="24"/>
    </location>
</feature>
<dbReference type="EMBL" id="VOFY01000009">
    <property type="protein sequence ID" value="KAA8589217.1"/>
    <property type="molecule type" value="Genomic_DNA"/>
</dbReference>
<keyword evidence="1" id="KW-0433">Leucine-rich repeat</keyword>
<organism evidence="6 7">
    <name type="scientific">Etheostoma spectabile</name>
    <name type="common">orangethroat darter</name>
    <dbReference type="NCBI Taxonomy" id="54343"/>
    <lineage>
        <taxon>Eukaryota</taxon>
        <taxon>Metazoa</taxon>
        <taxon>Chordata</taxon>
        <taxon>Craniata</taxon>
        <taxon>Vertebrata</taxon>
        <taxon>Euteleostomi</taxon>
        <taxon>Actinopterygii</taxon>
        <taxon>Neopterygii</taxon>
        <taxon>Teleostei</taxon>
        <taxon>Neoteleostei</taxon>
        <taxon>Acanthomorphata</taxon>
        <taxon>Eupercaria</taxon>
        <taxon>Perciformes</taxon>
        <taxon>Percoidei</taxon>
        <taxon>Percidae</taxon>
        <taxon>Etheostomatinae</taxon>
        <taxon>Etheostoma</taxon>
    </lineage>
</organism>
<protein>
    <recommendedName>
        <fullName evidence="5">LRRNT domain-containing protein</fullName>
    </recommendedName>
</protein>
<evidence type="ECO:0000313" key="6">
    <source>
        <dbReference type="EMBL" id="KAA8589217.1"/>
    </source>
</evidence>
<keyword evidence="7" id="KW-1185">Reference proteome</keyword>
<dbReference type="Proteomes" id="UP000327493">
    <property type="component" value="Chromosome 9"/>
</dbReference>
<dbReference type="PANTHER" id="PTHR45712">
    <property type="entry name" value="AGAP008170-PA"/>
    <property type="match status" value="1"/>
</dbReference>
<dbReference type="InterPro" id="IPR000372">
    <property type="entry name" value="LRRNT"/>
</dbReference>
<dbReference type="SMART" id="SM00013">
    <property type="entry name" value="LRRNT"/>
    <property type="match status" value="1"/>
</dbReference>
<evidence type="ECO:0000256" key="1">
    <source>
        <dbReference type="ARBA" id="ARBA00022614"/>
    </source>
</evidence>
<reference evidence="6 7" key="1">
    <citation type="submission" date="2019-08" db="EMBL/GenBank/DDBJ databases">
        <title>A chromosome-level genome assembly, high-density linkage maps, and genome scans reveal the genomic architecture of hybrid incompatibilities underlying speciation via character displacement in darters (Percidae: Etheostominae).</title>
        <authorList>
            <person name="Moran R.L."/>
            <person name="Catchen J.M."/>
            <person name="Fuller R.C."/>
        </authorList>
    </citation>
    <scope>NUCLEOTIDE SEQUENCE [LARGE SCALE GENOMIC DNA]</scope>
    <source>
        <strain evidence="6">EspeVRDwgs_2016</strain>
        <tissue evidence="6">Muscle</tissue>
    </source>
</reference>
<evidence type="ECO:0000256" key="4">
    <source>
        <dbReference type="SAM" id="SignalP"/>
    </source>
</evidence>
<dbReference type="PANTHER" id="PTHR45712:SF22">
    <property type="entry name" value="INSULIN-LIKE GROWTH FACTOR-BINDING PROTEIN COMPLEX ACID LABILE SUBUNIT"/>
    <property type="match status" value="1"/>
</dbReference>
<dbReference type="InterPro" id="IPR032675">
    <property type="entry name" value="LRR_dom_sf"/>
</dbReference>
<evidence type="ECO:0000313" key="7">
    <source>
        <dbReference type="Proteomes" id="UP000327493"/>
    </source>
</evidence>
<proteinExistence type="predicted"/>
<feature type="chain" id="PRO_5023855636" description="LRRNT domain-containing protein" evidence="4">
    <location>
        <begin position="25"/>
        <end position="443"/>
    </location>
</feature>
<sequence>MAFTKHSIRQALSVLLLAWMLVHCQAPFKPEEEKEPIKEAEIVTVVTKSQPLKCPPDCSCTAEGAVDCAGVDLTEFPAELSDKTRQLSLQNNKIEKITVEHISHLHQLETLNLQNNLLTTDGDGPSCGLLHVCVGGHGETPLAEPVIRQKDREFLLDARVSTTGLFGDAVNSVVNRFPHVRSQGEAFQQFLPCRTGSRSPTDSARDGFRVRRPGFTGVVRTVVRPEQGLVLGQKVRSLLEKGAVELPVLPGSQEGRMLAHLFPARVESVLATVKSVRLGRAVTVKHFQRLLGLMAAASSWWLKSREFSPRGIPFCLIRDTHKCLCALSVWKKPWFLSQGPTLGAPCRHVIVLTDASLTGLGATGASDPLVVPAETSLSQGDIYPWASEPGCRPAVKTGAEARGKAAPPRGLEDEGFEMLEQLNYLYLANNKLTQHQKSYHPLC</sequence>
<comment type="caution">
    <text evidence="6">The sequence shown here is derived from an EMBL/GenBank/DDBJ whole genome shotgun (WGS) entry which is preliminary data.</text>
</comment>
<feature type="domain" description="LRRNT" evidence="5">
    <location>
        <begin position="53"/>
        <end position="86"/>
    </location>
</feature>
<keyword evidence="3" id="KW-0677">Repeat</keyword>
<dbReference type="AlphaFoldDB" id="A0A5J5D582"/>
<evidence type="ECO:0000256" key="3">
    <source>
        <dbReference type="ARBA" id="ARBA00022737"/>
    </source>
</evidence>
<keyword evidence="2 4" id="KW-0732">Signal</keyword>
<evidence type="ECO:0000256" key="2">
    <source>
        <dbReference type="ARBA" id="ARBA00022729"/>
    </source>
</evidence>